<keyword evidence="1" id="KW-0472">Membrane</keyword>
<dbReference type="AlphaFoldDB" id="A0A1D3PB41"/>
<dbReference type="GeneID" id="39868563"/>
<organism evidence="2 3">
    <name type="scientific">Plasmodium malariae</name>
    <dbReference type="NCBI Taxonomy" id="5858"/>
    <lineage>
        <taxon>Eukaryota</taxon>
        <taxon>Sar</taxon>
        <taxon>Alveolata</taxon>
        <taxon>Apicomplexa</taxon>
        <taxon>Aconoidasida</taxon>
        <taxon>Haemosporida</taxon>
        <taxon>Plasmodiidae</taxon>
        <taxon>Plasmodium</taxon>
        <taxon>Plasmodium (Plasmodium)</taxon>
    </lineage>
</organism>
<evidence type="ECO:0000313" key="3">
    <source>
        <dbReference type="Proteomes" id="UP000219813"/>
    </source>
</evidence>
<evidence type="ECO:0000313" key="2">
    <source>
        <dbReference type="EMBL" id="SCN12451.1"/>
    </source>
</evidence>
<proteinExistence type="predicted"/>
<reference evidence="2 3" key="1">
    <citation type="submission" date="2016-06" db="EMBL/GenBank/DDBJ databases">
        <authorList>
            <consortium name="Pathogen Informatics"/>
        </authorList>
    </citation>
    <scope>NUCLEOTIDE SEQUENCE [LARGE SCALE GENOMIC DNA]</scope>
</reference>
<gene>
    <name evidence="2" type="primary">PmUG01_08058100</name>
    <name evidence="2" type="ORF">PMUG01_08058100</name>
</gene>
<accession>A0A1D3PB41</accession>
<keyword evidence="3" id="KW-1185">Reference proteome</keyword>
<protein>
    <recommendedName>
        <fullName evidence="4">Fam-l protein</fullName>
    </recommendedName>
</protein>
<dbReference type="KEGG" id="pmal:PMUG01_08058100"/>
<feature type="transmembrane region" description="Helical" evidence="1">
    <location>
        <begin position="163"/>
        <end position="181"/>
    </location>
</feature>
<keyword evidence="1" id="KW-0812">Transmembrane</keyword>
<feature type="transmembrane region" description="Helical" evidence="1">
    <location>
        <begin position="237"/>
        <end position="262"/>
    </location>
</feature>
<evidence type="ECO:0008006" key="4">
    <source>
        <dbReference type="Google" id="ProtNLM"/>
    </source>
</evidence>
<dbReference type="RefSeq" id="XP_028861407.1">
    <property type="nucleotide sequence ID" value="XM_029004749.1"/>
</dbReference>
<keyword evidence="1" id="KW-1133">Transmembrane helix</keyword>
<dbReference type="EMBL" id="LT594629">
    <property type="protein sequence ID" value="SCN12451.1"/>
    <property type="molecule type" value="Genomic_DNA"/>
</dbReference>
<dbReference type="VEuPathDB" id="PlasmoDB:PmUG01_08058100"/>
<dbReference type="InterPro" id="IPR022139">
    <property type="entry name" value="Fam-L/Fam-M-like_plasmodium"/>
</dbReference>
<name>A0A1D3PB41_PLAMA</name>
<evidence type="ECO:0000256" key="1">
    <source>
        <dbReference type="SAM" id="Phobius"/>
    </source>
</evidence>
<dbReference type="Proteomes" id="UP000219813">
    <property type="component" value="Chromosome 8"/>
</dbReference>
<sequence>MEQSIKFIFCVKISIVIFLKVLCHFYSDMRRFGKFLDEKSEFGRKLDTRIYRLLGIYIEDIHPYVGDLELKIPCNTKKKNEKLLKTDNEKWDKEKKEKLYRSLLYKEQLIKKLMKNKCTMLHGSYSHYEKKVMNGLNDNAFFEKMMLINDKDYNKLKRKKYKFGLRLLLLLFLLILILPILDLSLGKFKTTGSLLLELCKLSGYGSTNSPQSVPTADVLPALWINTCQAKSYIGFKIFIILIYCLPILIMGIILIRGIFYYYKNVIKHKKIKFLEEFYEW</sequence>
<dbReference type="Pfam" id="PF12420">
    <property type="entry name" value="DUF3671"/>
    <property type="match status" value="1"/>
</dbReference>
<feature type="transmembrane region" description="Helical" evidence="1">
    <location>
        <begin position="6"/>
        <end position="26"/>
    </location>
</feature>
<dbReference type="OrthoDB" id="10669034at2759"/>